<dbReference type="Proteomes" id="UP001651158">
    <property type="component" value="Unassembled WGS sequence"/>
</dbReference>
<keyword evidence="1" id="KW-1133">Transmembrane helix</keyword>
<protein>
    <recommendedName>
        <fullName evidence="4">Transmembrane protein</fullName>
    </recommendedName>
</protein>
<keyword evidence="3" id="KW-1185">Reference proteome</keyword>
<organism evidence="2 3">
    <name type="scientific">Taenia crassiceps</name>
    <dbReference type="NCBI Taxonomy" id="6207"/>
    <lineage>
        <taxon>Eukaryota</taxon>
        <taxon>Metazoa</taxon>
        <taxon>Spiralia</taxon>
        <taxon>Lophotrochozoa</taxon>
        <taxon>Platyhelminthes</taxon>
        <taxon>Cestoda</taxon>
        <taxon>Eucestoda</taxon>
        <taxon>Cyclophyllidea</taxon>
        <taxon>Taeniidae</taxon>
        <taxon>Taenia</taxon>
    </lineage>
</organism>
<evidence type="ECO:0000313" key="2">
    <source>
        <dbReference type="EMBL" id="KAL5105334.1"/>
    </source>
</evidence>
<dbReference type="EMBL" id="JAKROA010000008">
    <property type="protein sequence ID" value="KAL5105334.1"/>
    <property type="molecule type" value="Genomic_DNA"/>
</dbReference>
<feature type="transmembrane region" description="Helical" evidence="1">
    <location>
        <begin position="49"/>
        <end position="69"/>
    </location>
</feature>
<accession>A0ABR4Q6S5</accession>
<feature type="transmembrane region" description="Helical" evidence="1">
    <location>
        <begin position="108"/>
        <end position="129"/>
    </location>
</feature>
<evidence type="ECO:0000313" key="3">
    <source>
        <dbReference type="Proteomes" id="UP001651158"/>
    </source>
</evidence>
<proteinExistence type="predicted"/>
<gene>
    <name evidence="2" type="ORF">TcWFU_000302</name>
</gene>
<sequence length="139" mass="14874">MAHKDHRVGYVILGLIAATLYFTAIGYSGWDCVGSILGAQCSKSEVNQITGALILTAALIVFIASLFLIGAVVKRKDWLDILATVLTVVAAVLAMAGVFYYLNRKNSWSPFIATIAMSITIALAAILIFDHCSISVHKA</sequence>
<feature type="transmembrane region" description="Helical" evidence="1">
    <location>
        <begin position="7"/>
        <end position="29"/>
    </location>
</feature>
<feature type="transmembrane region" description="Helical" evidence="1">
    <location>
        <begin position="81"/>
        <end position="102"/>
    </location>
</feature>
<keyword evidence="1" id="KW-0812">Transmembrane</keyword>
<evidence type="ECO:0000256" key="1">
    <source>
        <dbReference type="SAM" id="Phobius"/>
    </source>
</evidence>
<keyword evidence="1" id="KW-0472">Membrane</keyword>
<name>A0ABR4Q6S5_9CEST</name>
<comment type="caution">
    <text evidence="2">The sequence shown here is derived from an EMBL/GenBank/DDBJ whole genome shotgun (WGS) entry which is preliminary data.</text>
</comment>
<reference evidence="2 3" key="1">
    <citation type="journal article" date="2022" name="Front. Cell. Infect. Microbiol.">
        <title>The Genomes of Two Strains of Taenia crassiceps the Animal Model for the Study of Human Cysticercosis.</title>
        <authorList>
            <person name="Bobes R.J."/>
            <person name="Estrada K."/>
            <person name="Rios-Valencia D.G."/>
            <person name="Calderon-Gallegos A."/>
            <person name="de la Torre P."/>
            <person name="Carrero J.C."/>
            <person name="Sanchez-Flores A."/>
            <person name="Laclette J.P."/>
        </authorList>
    </citation>
    <scope>NUCLEOTIDE SEQUENCE [LARGE SCALE GENOMIC DNA]</scope>
    <source>
        <strain evidence="2">WFUcys</strain>
    </source>
</reference>
<evidence type="ECO:0008006" key="4">
    <source>
        <dbReference type="Google" id="ProtNLM"/>
    </source>
</evidence>